<gene>
    <name evidence="1" type="ORF">TSPGSL018_20309</name>
</gene>
<accession>A0A061QYQ7</accession>
<reference evidence="1" key="1">
    <citation type="submission" date="2014-05" db="EMBL/GenBank/DDBJ databases">
        <title>The transcriptome of the halophilic microalga Tetraselmis sp. GSL018 isolated from the Great Salt Lake, Utah.</title>
        <authorList>
            <person name="Jinkerson R.E."/>
            <person name="D'Adamo S."/>
            <person name="Posewitz M.C."/>
        </authorList>
    </citation>
    <scope>NUCLEOTIDE SEQUENCE</scope>
    <source>
        <strain evidence="1">GSL018</strain>
    </source>
</reference>
<feature type="non-terminal residue" evidence="1">
    <location>
        <position position="1"/>
    </location>
</feature>
<dbReference type="EMBL" id="GBEZ01023304">
    <property type="protein sequence ID" value="JAC63574.1"/>
    <property type="molecule type" value="Transcribed_RNA"/>
</dbReference>
<dbReference type="AlphaFoldDB" id="A0A061QYQ7"/>
<protein>
    <submittedName>
        <fullName evidence="1">Uncharacterized protein</fullName>
    </submittedName>
</protein>
<sequence length="69" mass="7515">KLFPMYCLRLLFEGVFDGEAFSEALQNYSTGVSGALFGAGWWVQVDALTVKNVGKAEDKANLLFQVPGV</sequence>
<organism evidence="1">
    <name type="scientific">Tetraselmis sp. GSL018</name>
    <dbReference type="NCBI Taxonomy" id="582737"/>
    <lineage>
        <taxon>Eukaryota</taxon>
        <taxon>Viridiplantae</taxon>
        <taxon>Chlorophyta</taxon>
        <taxon>core chlorophytes</taxon>
        <taxon>Chlorodendrophyceae</taxon>
        <taxon>Chlorodendrales</taxon>
        <taxon>Chlorodendraceae</taxon>
        <taxon>Tetraselmis</taxon>
    </lineage>
</organism>
<evidence type="ECO:0000313" key="1">
    <source>
        <dbReference type="EMBL" id="JAC63574.1"/>
    </source>
</evidence>
<proteinExistence type="predicted"/>
<feature type="non-terminal residue" evidence="1">
    <location>
        <position position="69"/>
    </location>
</feature>
<name>A0A061QYQ7_9CHLO</name>